<name>A0A5B6X3D1_9ROSI</name>
<feature type="domain" description="Reverse transcriptase Ty1/copia-type" evidence="1">
    <location>
        <begin position="4"/>
        <end position="70"/>
    </location>
</feature>
<dbReference type="Pfam" id="PF07727">
    <property type="entry name" value="RVT_2"/>
    <property type="match status" value="1"/>
</dbReference>
<reference evidence="3" key="1">
    <citation type="journal article" date="2019" name="Plant Biotechnol. J.">
        <title>Genome sequencing of the Australian wild diploid species Gossypium australe highlights disease resistance and delayed gland morphogenesis.</title>
        <authorList>
            <person name="Cai Y."/>
            <person name="Cai X."/>
            <person name="Wang Q."/>
            <person name="Wang P."/>
            <person name="Zhang Y."/>
            <person name="Cai C."/>
            <person name="Xu Y."/>
            <person name="Wang K."/>
            <person name="Zhou Z."/>
            <person name="Wang C."/>
            <person name="Geng S."/>
            <person name="Li B."/>
            <person name="Dong Q."/>
            <person name="Hou Y."/>
            <person name="Wang H."/>
            <person name="Ai P."/>
            <person name="Liu Z."/>
            <person name="Yi F."/>
            <person name="Sun M."/>
            <person name="An G."/>
            <person name="Cheng J."/>
            <person name="Zhang Y."/>
            <person name="Shi Q."/>
            <person name="Xie Y."/>
            <person name="Shi X."/>
            <person name="Chang Y."/>
            <person name="Huang F."/>
            <person name="Chen Y."/>
            <person name="Hong S."/>
            <person name="Mi L."/>
            <person name="Sun Q."/>
            <person name="Zhang L."/>
            <person name="Zhou B."/>
            <person name="Peng R."/>
            <person name="Zhang X."/>
            <person name="Liu F."/>
        </authorList>
    </citation>
    <scope>NUCLEOTIDE SEQUENCE [LARGE SCALE GENOMIC DNA]</scope>
    <source>
        <strain evidence="3">cv. PA1801</strain>
    </source>
</reference>
<accession>A0A5B6X3D1</accession>
<evidence type="ECO:0000259" key="1">
    <source>
        <dbReference type="Pfam" id="PF07727"/>
    </source>
</evidence>
<dbReference type="EMBL" id="SMMG02000001">
    <property type="protein sequence ID" value="KAA3487794.1"/>
    <property type="molecule type" value="Genomic_DNA"/>
</dbReference>
<dbReference type="InterPro" id="IPR013103">
    <property type="entry name" value="RVT_2"/>
</dbReference>
<dbReference type="OrthoDB" id="984330at2759"/>
<evidence type="ECO:0000313" key="3">
    <source>
        <dbReference type="Proteomes" id="UP000325315"/>
    </source>
</evidence>
<sequence>MYSNSMWELVDLSKVIKPIWCKWTYKAKINVDGKVETYKAKLVAKGIDYKDTFSPIAMLKSICILLSIRTTLNY</sequence>
<organism evidence="2 3">
    <name type="scientific">Gossypium australe</name>
    <dbReference type="NCBI Taxonomy" id="47621"/>
    <lineage>
        <taxon>Eukaryota</taxon>
        <taxon>Viridiplantae</taxon>
        <taxon>Streptophyta</taxon>
        <taxon>Embryophyta</taxon>
        <taxon>Tracheophyta</taxon>
        <taxon>Spermatophyta</taxon>
        <taxon>Magnoliopsida</taxon>
        <taxon>eudicotyledons</taxon>
        <taxon>Gunneridae</taxon>
        <taxon>Pentapetalae</taxon>
        <taxon>rosids</taxon>
        <taxon>malvids</taxon>
        <taxon>Malvales</taxon>
        <taxon>Malvaceae</taxon>
        <taxon>Malvoideae</taxon>
        <taxon>Gossypium</taxon>
    </lineage>
</organism>
<gene>
    <name evidence="2" type="ORF">EPI10_031598</name>
</gene>
<dbReference type="AlphaFoldDB" id="A0A5B6X3D1"/>
<comment type="caution">
    <text evidence="2">The sequence shown here is derived from an EMBL/GenBank/DDBJ whole genome shotgun (WGS) entry which is preliminary data.</text>
</comment>
<evidence type="ECO:0000313" key="2">
    <source>
        <dbReference type="EMBL" id="KAA3487794.1"/>
    </source>
</evidence>
<keyword evidence="3" id="KW-1185">Reference proteome</keyword>
<proteinExistence type="predicted"/>
<protein>
    <submittedName>
        <fullName evidence="2">Retrovirus-related Pol polyprotein from transposon TNT 1-94</fullName>
    </submittedName>
</protein>
<dbReference type="Proteomes" id="UP000325315">
    <property type="component" value="Unassembled WGS sequence"/>
</dbReference>